<dbReference type="Gene3D" id="1.20.1720.10">
    <property type="entry name" value="Multidrug resistance protein D"/>
    <property type="match status" value="1"/>
</dbReference>
<sequence length="412" mass="44889">MAPSKNLKVSKRLIITLSSIYAVSPFAIDSYLPALPIIANEMQVDISMLSVTVSLYIFGLAIGQLIGGPLSDKHGRLPIILFGIGIFAVASLLLTTSTNIYILWFWRLIQAIGGGISIVGVPATIRDNADGKEAAKLFALVSLIMMIAPSIAPTIGNFILSLHNWHAIFYFATAFSCFAMFMSYKYIPHQSAKERVMLAERETVKEKHKGIKFIDVFKHKQAIGYMIAQAFGFAVMMCFVTNSSMVYMEIFKVSTDTFSILFAANVIGLIVINRINNLLLNRFEPSTLLRFFLTMQLVGGVLLVISSFVLDNYFTTIVIAFIMMISANGGVMANASACFLKYFGKDAGTASAVLGAFQCAMGASISAFSAFISMGKLGPIVVVMFIASSIALSAVIYANKQLKITVESEYIE</sequence>
<dbReference type="InterPro" id="IPR036259">
    <property type="entry name" value="MFS_trans_sf"/>
</dbReference>
<dbReference type="RefSeq" id="WP_341598036.1">
    <property type="nucleotide sequence ID" value="NZ_JBAKAZ010000034.1"/>
</dbReference>
<feature type="transmembrane region" description="Helical" evidence="8">
    <location>
        <begin position="137"/>
        <end position="161"/>
    </location>
</feature>
<dbReference type="Pfam" id="PF07690">
    <property type="entry name" value="MFS_1"/>
    <property type="match status" value="1"/>
</dbReference>
<evidence type="ECO:0000256" key="5">
    <source>
        <dbReference type="ARBA" id="ARBA00022692"/>
    </source>
</evidence>
<feature type="transmembrane region" description="Helical" evidence="8">
    <location>
        <begin position="12"/>
        <end position="34"/>
    </location>
</feature>
<comment type="caution">
    <text evidence="10">The sequence shown here is derived from an EMBL/GenBank/DDBJ whole genome shotgun (WGS) entry which is preliminary data.</text>
</comment>
<protein>
    <recommendedName>
        <fullName evidence="8">Bcr/CflA family efflux transporter</fullName>
    </recommendedName>
</protein>
<evidence type="ECO:0000313" key="11">
    <source>
        <dbReference type="Proteomes" id="UP001369082"/>
    </source>
</evidence>
<reference evidence="10 11" key="1">
    <citation type="submission" date="2024-02" db="EMBL/GenBank/DDBJ databases">
        <title>Bacteria isolated from the canopy kelp, Nereocystis luetkeana.</title>
        <authorList>
            <person name="Pfister C.A."/>
            <person name="Younker I.T."/>
            <person name="Light S.H."/>
        </authorList>
    </citation>
    <scope>NUCLEOTIDE SEQUENCE [LARGE SCALE GENOMIC DNA]</scope>
    <source>
        <strain evidence="10 11">TI.1.05</strain>
    </source>
</reference>
<keyword evidence="4" id="KW-1003">Cell membrane</keyword>
<gene>
    <name evidence="10" type="ORF">V6256_09805</name>
</gene>
<dbReference type="PROSITE" id="PS50850">
    <property type="entry name" value="MFS"/>
    <property type="match status" value="1"/>
</dbReference>
<feature type="transmembrane region" description="Helical" evidence="8">
    <location>
        <begin position="108"/>
        <end position="125"/>
    </location>
</feature>
<dbReference type="EMBL" id="JBAKAZ010000034">
    <property type="protein sequence ID" value="MEL0629903.1"/>
    <property type="molecule type" value="Genomic_DNA"/>
</dbReference>
<feature type="transmembrane region" description="Helical" evidence="8">
    <location>
        <begin position="352"/>
        <end position="372"/>
    </location>
</feature>
<evidence type="ECO:0000256" key="1">
    <source>
        <dbReference type="ARBA" id="ARBA00004651"/>
    </source>
</evidence>
<keyword evidence="11" id="KW-1185">Reference proteome</keyword>
<evidence type="ECO:0000256" key="7">
    <source>
        <dbReference type="ARBA" id="ARBA00023136"/>
    </source>
</evidence>
<keyword evidence="5 8" id="KW-0812">Transmembrane</keyword>
<feature type="transmembrane region" description="Helical" evidence="8">
    <location>
        <begin position="167"/>
        <end position="187"/>
    </location>
</feature>
<evidence type="ECO:0000256" key="2">
    <source>
        <dbReference type="ARBA" id="ARBA00006236"/>
    </source>
</evidence>
<dbReference type="InterPro" id="IPR020846">
    <property type="entry name" value="MFS_dom"/>
</dbReference>
<keyword evidence="7 8" id="KW-0472">Membrane</keyword>
<dbReference type="PANTHER" id="PTHR23502:SF132">
    <property type="entry name" value="POLYAMINE TRANSPORTER 2-RELATED"/>
    <property type="match status" value="1"/>
</dbReference>
<keyword evidence="3 8" id="KW-0813">Transport</keyword>
<comment type="similarity">
    <text evidence="2 8">Belongs to the major facilitator superfamily. Bcr/CmlA family.</text>
</comment>
<feature type="transmembrane region" description="Helical" evidence="8">
    <location>
        <begin position="288"/>
        <end position="310"/>
    </location>
</feature>
<dbReference type="Proteomes" id="UP001369082">
    <property type="component" value="Unassembled WGS sequence"/>
</dbReference>
<proteinExistence type="inferred from homology"/>
<dbReference type="SUPFAM" id="SSF103473">
    <property type="entry name" value="MFS general substrate transporter"/>
    <property type="match status" value="1"/>
</dbReference>
<evidence type="ECO:0000256" key="4">
    <source>
        <dbReference type="ARBA" id="ARBA00022475"/>
    </source>
</evidence>
<name>A0ABU9GRE0_9GAMM</name>
<feature type="domain" description="Major facilitator superfamily (MFS) profile" evidence="9">
    <location>
        <begin position="13"/>
        <end position="403"/>
    </location>
</feature>
<keyword evidence="8" id="KW-0997">Cell inner membrane</keyword>
<comment type="subcellular location">
    <subcellularLocation>
        <location evidence="8">Cell inner membrane</location>
        <topology evidence="8">Multi-pass membrane protein</topology>
    </subcellularLocation>
    <subcellularLocation>
        <location evidence="1">Cell membrane</location>
        <topology evidence="1">Multi-pass membrane protein</topology>
    </subcellularLocation>
</comment>
<feature type="transmembrane region" description="Helical" evidence="8">
    <location>
        <begin position="257"/>
        <end position="276"/>
    </location>
</feature>
<evidence type="ECO:0000313" key="10">
    <source>
        <dbReference type="EMBL" id="MEL0629903.1"/>
    </source>
</evidence>
<evidence type="ECO:0000259" key="9">
    <source>
        <dbReference type="PROSITE" id="PS50850"/>
    </source>
</evidence>
<feature type="transmembrane region" description="Helical" evidence="8">
    <location>
        <begin position="316"/>
        <end position="340"/>
    </location>
</feature>
<feature type="transmembrane region" description="Helical" evidence="8">
    <location>
        <begin position="222"/>
        <end position="245"/>
    </location>
</feature>
<organism evidence="10 11">
    <name type="scientific">Psychromonas aquatilis</name>
    <dbReference type="NCBI Taxonomy" id="2005072"/>
    <lineage>
        <taxon>Bacteria</taxon>
        <taxon>Pseudomonadati</taxon>
        <taxon>Pseudomonadota</taxon>
        <taxon>Gammaproteobacteria</taxon>
        <taxon>Alteromonadales</taxon>
        <taxon>Psychromonadaceae</taxon>
        <taxon>Psychromonas</taxon>
    </lineage>
</organism>
<dbReference type="InterPro" id="IPR004812">
    <property type="entry name" value="Efflux_drug-R_Bcr/CmlA"/>
</dbReference>
<evidence type="ECO:0000256" key="8">
    <source>
        <dbReference type="RuleBase" id="RU365088"/>
    </source>
</evidence>
<accession>A0ABU9GRE0</accession>
<dbReference type="NCBIfam" id="TIGR00710">
    <property type="entry name" value="efflux_Bcr_CflA"/>
    <property type="match status" value="1"/>
</dbReference>
<feature type="transmembrane region" description="Helical" evidence="8">
    <location>
        <begin position="46"/>
        <end position="67"/>
    </location>
</feature>
<feature type="transmembrane region" description="Helical" evidence="8">
    <location>
        <begin position="378"/>
        <end position="398"/>
    </location>
</feature>
<evidence type="ECO:0000256" key="6">
    <source>
        <dbReference type="ARBA" id="ARBA00022989"/>
    </source>
</evidence>
<dbReference type="PANTHER" id="PTHR23502">
    <property type="entry name" value="MAJOR FACILITATOR SUPERFAMILY"/>
    <property type="match status" value="1"/>
</dbReference>
<evidence type="ECO:0000256" key="3">
    <source>
        <dbReference type="ARBA" id="ARBA00022448"/>
    </source>
</evidence>
<dbReference type="InterPro" id="IPR011701">
    <property type="entry name" value="MFS"/>
</dbReference>
<feature type="transmembrane region" description="Helical" evidence="8">
    <location>
        <begin position="79"/>
        <end position="102"/>
    </location>
</feature>
<dbReference type="CDD" id="cd17320">
    <property type="entry name" value="MFS_MdfA_MDR_like"/>
    <property type="match status" value="1"/>
</dbReference>
<keyword evidence="6 8" id="KW-1133">Transmembrane helix</keyword>